<organism evidence="2 3">
    <name type="scientific">Plakobranchus ocellatus</name>
    <dbReference type="NCBI Taxonomy" id="259542"/>
    <lineage>
        <taxon>Eukaryota</taxon>
        <taxon>Metazoa</taxon>
        <taxon>Spiralia</taxon>
        <taxon>Lophotrochozoa</taxon>
        <taxon>Mollusca</taxon>
        <taxon>Gastropoda</taxon>
        <taxon>Heterobranchia</taxon>
        <taxon>Euthyneura</taxon>
        <taxon>Panpulmonata</taxon>
        <taxon>Sacoglossa</taxon>
        <taxon>Placobranchoidea</taxon>
        <taxon>Plakobranchidae</taxon>
        <taxon>Plakobranchus</taxon>
    </lineage>
</organism>
<accession>A0AAV4CQ10</accession>
<feature type="compositionally biased region" description="Polar residues" evidence="1">
    <location>
        <begin position="550"/>
        <end position="563"/>
    </location>
</feature>
<evidence type="ECO:0000313" key="2">
    <source>
        <dbReference type="EMBL" id="GFO33957.1"/>
    </source>
</evidence>
<dbReference type="AlphaFoldDB" id="A0AAV4CQ10"/>
<reference evidence="2 3" key="1">
    <citation type="journal article" date="2021" name="Elife">
        <title>Chloroplast acquisition without the gene transfer in kleptoplastic sea slugs, Plakobranchus ocellatus.</title>
        <authorList>
            <person name="Maeda T."/>
            <person name="Takahashi S."/>
            <person name="Yoshida T."/>
            <person name="Shimamura S."/>
            <person name="Takaki Y."/>
            <person name="Nagai Y."/>
            <person name="Toyoda A."/>
            <person name="Suzuki Y."/>
            <person name="Arimoto A."/>
            <person name="Ishii H."/>
            <person name="Satoh N."/>
            <person name="Nishiyama T."/>
            <person name="Hasebe M."/>
            <person name="Maruyama T."/>
            <person name="Minagawa J."/>
            <person name="Obokata J."/>
            <person name="Shigenobu S."/>
        </authorList>
    </citation>
    <scope>NUCLEOTIDE SEQUENCE [LARGE SCALE GENOMIC DNA]</scope>
</reference>
<proteinExistence type="predicted"/>
<sequence length="597" mass="67128">MCVAYDDCCWDFHDVCPDQVSMYIQTTFRHAKPVCVEGKTFLAFNGHDESANDSSLHEEKHTKTLITGLVYSKSLADLAESFSEGNALLTDIVSGVQYRSARDFALLHPGMKENLQERLAYWRAQLIFPRYFETKDYIALVQNTSLPINTKAYLLYVPDDDFIERVRQCPLQARFVCRQENGKTRMTSVTNFRRVCNVISNSSKLLDWRMSAHNAVRITEPVQTAIITMTTAYEDDKGKKILSSNGPFTSTPTPDIPELCSYSFMSAPSHVKTQFSFPVMLNVNERGSLSLTAAAEDSIWTAINCSVPLPPVYDGVGSSNPTGCQPQISCTSSDMFYFEGNCIQPAMITLKMTVQPGTNDTNFPPEVKYLIDTSGLLKNSELVFSQDPDSCYSKKSNSTLTTYYGIYYMKEYPRTPPTNSLQSLASKMSHALTLKESNELMQPAIELCLFLVGINLKGAKSKMLKRGKDPALFKSDDNFEVTKTSLEPKVCQQPPWAWQDNIFTDRLMLCRNVDALTVQAKRNLSELKSNNSDRNLSELKTNDSHRNLSELKSNNNDRNLSELKSNNSDRGGCVLFSLWHLLLLIVASILLRTAEFT</sequence>
<feature type="compositionally biased region" description="Basic and acidic residues" evidence="1">
    <location>
        <begin position="535"/>
        <end position="549"/>
    </location>
</feature>
<evidence type="ECO:0000256" key="1">
    <source>
        <dbReference type="SAM" id="MobiDB-lite"/>
    </source>
</evidence>
<dbReference type="Proteomes" id="UP000735302">
    <property type="component" value="Unassembled WGS sequence"/>
</dbReference>
<dbReference type="EMBL" id="BLXT01006839">
    <property type="protein sequence ID" value="GFO33957.1"/>
    <property type="molecule type" value="Genomic_DNA"/>
</dbReference>
<name>A0AAV4CQ10_9GAST</name>
<evidence type="ECO:0000313" key="3">
    <source>
        <dbReference type="Proteomes" id="UP000735302"/>
    </source>
</evidence>
<keyword evidence="3" id="KW-1185">Reference proteome</keyword>
<evidence type="ECO:0008006" key="4">
    <source>
        <dbReference type="Google" id="ProtNLM"/>
    </source>
</evidence>
<feature type="region of interest" description="Disordered" evidence="1">
    <location>
        <begin position="531"/>
        <end position="563"/>
    </location>
</feature>
<protein>
    <recommendedName>
        <fullName evidence="4">Tectonic domain-containing protein</fullName>
    </recommendedName>
</protein>
<gene>
    <name evidence="2" type="ORF">PoB_006046200</name>
</gene>
<comment type="caution">
    <text evidence="2">The sequence shown here is derived from an EMBL/GenBank/DDBJ whole genome shotgun (WGS) entry which is preliminary data.</text>
</comment>